<gene>
    <name evidence="2" type="ORF">DXH95_12855</name>
</gene>
<evidence type="ECO:0000256" key="1">
    <source>
        <dbReference type="SAM" id="Phobius"/>
    </source>
</evidence>
<protein>
    <submittedName>
        <fullName evidence="2">LPS export ABC transporter periplasmic protein LptC</fullName>
    </submittedName>
</protein>
<evidence type="ECO:0000313" key="3">
    <source>
        <dbReference type="Proteomes" id="UP000263833"/>
    </source>
</evidence>
<organism evidence="2 3">
    <name type="scientific">Sphingorhabdus pulchriflava</name>
    <dbReference type="NCBI Taxonomy" id="2292257"/>
    <lineage>
        <taxon>Bacteria</taxon>
        <taxon>Pseudomonadati</taxon>
        <taxon>Pseudomonadota</taxon>
        <taxon>Alphaproteobacteria</taxon>
        <taxon>Sphingomonadales</taxon>
        <taxon>Sphingomonadaceae</taxon>
        <taxon>Sphingorhabdus</taxon>
    </lineage>
</organism>
<dbReference type="RefSeq" id="WP_115549917.1">
    <property type="nucleotide sequence ID" value="NZ_QRGP01000002.1"/>
</dbReference>
<accession>A0A371B5E1</accession>
<dbReference type="Proteomes" id="UP000263833">
    <property type="component" value="Unassembled WGS sequence"/>
</dbReference>
<name>A0A371B5E1_9SPHN</name>
<evidence type="ECO:0000313" key="2">
    <source>
        <dbReference type="EMBL" id="RDV02815.1"/>
    </source>
</evidence>
<keyword evidence="1" id="KW-0812">Transmembrane</keyword>
<sequence>MSELADRERTKRQYLAAPGGAHDRLVRILRVALPSIIGALLAVLAVAPFSNTQEMSFVLAKDEVNLARERMRLTEALYRGEDSKGRPFSLRGGSAVQKSSAEPRIQLNDLSAQMMMASGPASLVAGQGYYDMETERVRVVGPLSFKGSDGFSLTADNVEFAMKTRQIESFGPVNGSMNVGSFSAGKLRADVDARIVRLEGGAHLRIDQNKIR</sequence>
<dbReference type="EMBL" id="QRGP01000002">
    <property type="protein sequence ID" value="RDV02815.1"/>
    <property type="molecule type" value="Genomic_DNA"/>
</dbReference>
<reference evidence="3" key="1">
    <citation type="submission" date="2018-08" db="EMBL/GenBank/DDBJ databases">
        <authorList>
            <person name="Kim S.-J."/>
            <person name="Jung G.-Y."/>
        </authorList>
    </citation>
    <scope>NUCLEOTIDE SEQUENCE [LARGE SCALE GENOMIC DNA]</scope>
    <source>
        <strain evidence="3">GY_G</strain>
    </source>
</reference>
<dbReference type="AlphaFoldDB" id="A0A371B5E1"/>
<comment type="caution">
    <text evidence="2">The sequence shown here is derived from an EMBL/GenBank/DDBJ whole genome shotgun (WGS) entry which is preliminary data.</text>
</comment>
<feature type="transmembrane region" description="Helical" evidence="1">
    <location>
        <begin position="31"/>
        <end position="49"/>
    </location>
</feature>
<keyword evidence="1" id="KW-1133">Transmembrane helix</keyword>
<proteinExistence type="predicted"/>
<keyword evidence="1" id="KW-0472">Membrane</keyword>
<dbReference type="OrthoDB" id="7423492at2"/>
<keyword evidence="3" id="KW-1185">Reference proteome</keyword>